<dbReference type="PATRIC" id="fig|42256.3.peg.2032"/>
<reference evidence="3 5" key="1">
    <citation type="submission" date="2014-03" db="EMBL/GenBank/DDBJ databases">
        <title>Complete genome sequence of the Radio-Resistant Rubrobacter radiotolerans RSPS-4.</title>
        <authorList>
            <person name="Egas C.C."/>
            <person name="Barroso C.C."/>
            <person name="Froufe H.J.C."/>
            <person name="Pacheco J.J."/>
            <person name="Albuquerque L.L."/>
            <person name="da Costa M.M.S."/>
        </authorList>
    </citation>
    <scope>NUCLEOTIDE SEQUENCE [LARGE SCALE GENOMIC DNA]</scope>
    <source>
        <strain evidence="3 5">RSPS-4</strain>
    </source>
</reference>
<dbReference type="EMBL" id="CP007514">
    <property type="protein sequence ID" value="AHY47278.1"/>
    <property type="molecule type" value="Genomic_DNA"/>
</dbReference>
<evidence type="ECO:0000256" key="2">
    <source>
        <dbReference type="SAM" id="Phobius"/>
    </source>
</evidence>
<dbReference type="AlphaFoldDB" id="A0A023X4K4"/>
<evidence type="ECO:0000313" key="4">
    <source>
        <dbReference type="EMBL" id="MDX5894683.1"/>
    </source>
</evidence>
<protein>
    <submittedName>
        <fullName evidence="3">Uncharacterized protein</fullName>
    </submittedName>
</protein>
<dbReference type="EMBL" id="JAWXXX010000001">
    <property type="protein sequence ID" value="MDX5894683.1"/>
    <property type="molecule type" value="Genomic_DNA"/>
</dbReference>
<feature type="transmembrane region" description="Helical" evidence="2">
    <location>
        <begin position="20"/>
        <end position="43"/>
    </location>
</feature>
<dbReference type="KEGG" id="rrd:RradSPS_1995"/>
<name>A0A023X4K4_RUBRA</name>
<reference evidence="4" key="2">
    <citation type="submission" date="2023-11" db="EMBL/GenBank/DDBJ databases">
        <title>MicrobeMod: A computational toolkit for identifying prokaryotic methylation and restriction-modification with nanopore sequencing.</title>
        <authorList>
            <person name="Crits-Christoph A."/>
            <person name="Kang S.C."/>
            <person name="Lee H."/>
            <person name="Ostrov N."/>
        </authorList>
    </citation>
    <scope>NUCLEOTIDE SEQUENCE</scope>
    <source>
        <strain evidence="4">ATCC 51242</strain>
    </source>
</reference>
<feature type="region of interest" description="Disordered" evidence="1">
    <location>
        <begin position="209"/>
        <end position="234"/>
    </location>
</feature>
<accession>A0A023X4K4</accession>
<gene>
    <name evidence="3" type="ORF">RradSPS_1995</name>
    <name evidence="4" type="ORF">SIL72_11690</name>
</gene>
<dbReference type="OrthoDB" id="10016738at2"/>
<feature type="region of interest" description="Disordered" evidence="1">
    <location>
        <begin position="86"/>
        <end position="116"/>
    </location>
</feature>
<evidence type="ECO:0000313" key="5">
    <source>
        <dbReference type="Proteomes" id="UP000025229"/>
    </source>
</evidence>
<proteinExistence type="predicted"/>
<sequence>MRRKSSDSDPNGRLRDESGVALVLAISVFLIVGVMGAGLLVVVRSDLAATVEANRGQRALLAADAGADLAKRQLLSDARPAAYDADGGAGKAACDSPDDSGKPFSSPWSEAGGGMSREYEGGEFTVSVRWTPDGCAPPGVTRDERGREHFTVVSEGRSGKTRRSVEAVYATVPGGAPLGVYAARDVRLLSGSSVTDTSVFAGRDVSVGTDASVSGSDRAHGDWTGERNPTGRPDDRAAVAAVGRVSSDPGSSFFDRDTTPVFGASAQEGLTFPFDPGYWSARRLSFLREEARSSGGYRESGEGFAWPGDTERPEVVFVERGDLTLDRSDCPAESPCRGTLAVREGTVVLGSGARFEGGIVSGSGDVLLRSGSALAGFVASGGDVEVRGEVRGAGPGAASRAGLHRVETVSWREVYR</sequence>
<dbReference type="RefSeq" id="WP_038682419.1">
    <property type="nucleotide sequence ID" value="NZ_CP007514.1"/>
</dbReference>
<dbReference type="Proteomes" id="UP001281130">
    <property type="component" value="Unassembled WGS sequence"/>
</dbReference>
<keyword evidence="2" id="KW-0472">Membrane</keyword>
<dbReference type="STRING" id="42256.RradSPS_1995"/>
<dbReference type="Proteomes" id="UP000025229">
    <property type="component" value="Chromosome"/>
</dbReference>
<keyword evidence="2" id="KW-1133">Transmembrane helix</keyword>
<feature type="region of interest" description="Disordered" evidence="1">
    <location>
        <begin position="128"/>
        <end position="147"/>
    </location>
</feature>
<keyword evidence="5" id="KW-1185">Reference proteome</keyword>
<dbReference type="HOGENOM" id="CLU_560062_0_0_11"/>
<evidence type="ECO:0000256" key="1">
    <source>
        <dbReference type="SAM" id="MobiDB-lite"/>
    </source>
</evidence>
<organism evidence="3 5">
    <name type="scientific">Rubrobacter radiotolerans</name>
    <name type="common">Arthrobacter radiotolerans</name>
    <dbReference type="NCBI Taxonomy" id="42256"/>
    <lineage>
        <taxon>Bacteria</taxon>
        <taxon>Bacillati</taxon>
        <taxon>Actinomycetota</taxon>
        <taxon>Rubrobacteria</taxon>
        <taxon>Rubrobacterales</taxon>
        <taxon>Rubrobacteraceae</taxon>
        <taxon>Rubrobacter</taxon>
    </lineage>
</organism>
<evidence type="ECO:0000313" key="3">
    <source>
        <dbReference type="EMBL" id="AHY47278.1"/>
    </source>
</evidence>
<keyword evidence="2" id="KW-0812">Transmembrane</keyword>